<dbReference type="AlphaFoldDB" id="A0A0A5G9P7"/>
<dbReference type="OrthoDB" id="1433018at2"/>
<dbReference type="SUPFAM" id="SSF82784">
    <property type="entry name" value="OsmC-like"/>
    <property type="match status" value="1"/>
</dbReference>
<dbReference type="Proteomes" id="UP000030403">
    <property type="component" value="Unassembled WGS sequence"/>
</dbReference>
<dbReference type="STRING" id="1385511.GCA_000425225_02756"/>
<dbReference type="Gene3D" id="3.30.300.20">
    <property type="match status" value="1"/>
</dbReference>
<dbReference type="InterPro" id="IPR015946">
    <property type="entry name" value="KH_dom-like_a/b"/>
</dbReference>
<dbReference type="RefSeq" id="WP_027446417.1">
    <property type="nucleotide sequence ID" value="NZ_AULJ01000034.1"/>
</dbReference>
<dbReference type="PANTHER" id="PTHR35368">
    <property type="entry name" value="HYDROPEROXIDE REDUCTASE"/>
    <property type="match status" value="1"/>
</dbReference>
<proteinExistence type="predicted"/>
<evidence type="ECO:0000313" key="1">
    <source>
        <dbReference type="EMBL" id="KGX89876.1"/>
    </source>
</evidence>
<dbReference type="eggNOG" id="COG1765">
    <property type="taxonomic scope" value="Bacteria"/>
</dbReference>
<dbReference type="InterPro" id="IPR052924">
    <property type="entry name" value="OsmC/Ohr_hydroprdx_reductase"/>
</dbReference>
<comment type="caution">
    <text evidence="1">The sequence shown here is derived from an EMBL/GenBank/DDBJ whole genome shotgun (WGS) entry which is preliminary data.</text>
</comment>
<keyword evidence="2" id="KW-1185">Reference proteome</keyword>
<dbReference type="Pfam" id="PF02566">
    <property type="entry name" value="OsmC"/>
    <property type="match status" value="1"/>
</dbReference>
<dbReference type="PANTHER" id="PTHR35368:SF1">
    <property type="entry name" value="HYDROPEROXIDE REDUCTASE"/>
    <property type="match status" value="1"/>
</dbReference>
<reference evidence="1 2" key="1">
    <citation type="submission" date="2013-08" db="EMBL/GenBank/DDBJ databases">
        <authorList>
            <person name="Huang J."/>
            <person name="Wang G."/>
        </authorList>
    </citation>
    <scope>NUCLEOTIDE SEQUENCE [LARGE SCALE GENOMIC DNA]</scope>
    <source>
        <strain evidence="1 2">BH030004</strain>
    </source>
</reference>
<protein>
    <submittedName>
        <fullName evidence="1">Osmotically inducible protein C</fullName>
    </submittedName>
</protein>
<dbReference type="EMBL" id="AVPF01000011">
    <property type="protein sequence ID" value="KGX89876.1"/>
    <property type="molecule type" value="Genomic_DNA"/>
</dbReference>
<dbReference type="InterPro" id="IPR003718">
    <property type="entry name" value="OsmC/Ohr_fam"/>
</dbReference>
<sequence length="145" mass="15725">MAEQTFQITSNSNGMKTSIEAGKHSITIDEPASMGGTDQGADPLSTLLGSLAGCETVIANMVAKEIDFDLQDISFDIKGSLDPRGLMGTEGIRPYFQTVEIHATVNTSESRERVQELQRITDERCPVYTTLAAADVELIANWEKA</sequence>
<evidence type="ECO:0000313" key="2">
    <source>
        <dbReference type="Proteomes" id="UP000030403"/>
    </source>
</evidence>
<accession>A0A0A5G9P7</accession>
<gene>
    <name evidence="1" type="ORF">N783_03205</name>
</gene>
<organism evidence="1 2">
    <name type="scientific">Pontibacillus marinus BH030004 = DSM 16465</name>
    <dbReference type="NCBI Taxonomy" id="1385511"/>
    <lineage>
        <taxon>Bacteria</taxon>
        <taxon>Bacillati</taxon>
        <taxon>Bacillota</taxon>
        <taxon>Bacilli</taxon>
        <taxon>Bacillales</taxon>
        <taxon>Bacillaceae</taxon>
        <taxon>Pontibacillus</taxon>
    </lineage>
</organism>
<name>A0A0A5G9P7_9BACI</name>
<dbReference type="InterPro" id="IPR036102">
    <property type="entry name" value="OsmC/Ohrsf"/>
</dbReference>